<gene>
    <name evidence="1" type="ORF">ENW96_07100</name>
</gene>
<comment type="caution">
    <text evidence="1">The sequence shown here is derived from an EMBL/GenBank/DDBJ whole genome shotgun (WGS) entry which is preliminary data.</text>
</comment>
<dbReference type="EMBL" id="DTMF01000178">
    <property type="protein sequence ID" value="HGF34142.1"/>
    <property type="molecule type" value="Genomic_DNA"/>
</dbReference>
<evidence type="ECO:0000313" key="1">
    <source>
        <dbReference type="EMBL" id="HGF34142.1"/>
    </source>
</evidence>
<dbReference type="InterPro" id="IPR039498">
    <property type="entry name" value="NTP_transf_5"/>
</dbReference>
<name>A0A7C3V371_9BACT</name>
<dbReference type="AlphaFoldDB" id="A0A7C3V371"/>
<organism evidence="1">
    <name type="scientific">Desulfobacca acetoxidans</name>
    <dbReference type="NCBI Taxonomy" id="60893"/>
    <lineage>
        <taxon>Bacteria</taxon>
        <taxon>Pseudomonadati</taxon>
        <taxon>Thermodesulfobacteriota</taxon>
        <taxon>Desulfobaccia</taxon>
        <taxon>Desulfobaccales</taxon>
        <taxon>Desulfobaccaceae</taxon>
        <taxon>Desulfobacca</taxon>
    </lineage>
</organism>
<evidence type="ECO:0008006" key="2">
    <source>
        <dbReference type="Google" id="ProtNLM"/>
    </source>
</evidence>
<proteinExistence type="predicted"/>
<reference evidence="1" key="1">
    <citation type="journal article" date="2020" name="mSystems">
        <title>Genome- and Community-Level Interaction Insights into Carbon Utilization and Element Cycling Functions of Hydrothermarchaeota in Hydrothermal Sediment.</title>
        <authorList>
            <person name="Zhou Z."/>
            <person name="Liu Y."/>
            <person name="Xu W."/>
            <person name="Pan J."/>
            <person name="Luo Z.H."/>
            <person name="Li M."/>
        </authorList>
    </citation>
    <scope>NUCLEOTIDE SEQUENCE [LARGE SCALE GENOMIC DNA]</scope>
    <source>
        <strain evidence="1">SpSt-897</strain>
    </source>
</reference>
<accession>A0A7C3V371</accession>
<protein>
    <recommendedName>
        <fullName evidence="2">Nucleotidyltransferase family protein</fullName>
    </recommendedName>
</protein>
<dbReference type="Pfam" id="PF14907">
    <property type="entry name" value="NTP_transf_5"/>
    <property type="match status" value="1"/>
</dbReference>
<dbReference type="Gene3D" id="3.30.460.40">
    <property type="match status" value="1"/>
</dbReference>
<sequence>MIFDNPLIPLALDLASPTPETRLRAARRLAQQLAVPGFLETLRGQRLTCLLYHTLTQFNREEVGEIPLLEELRRDYLAGLRGYRNQMREACSLARELSESGVEIILLKGADIRHRLYDDPVCRPMSDLDVLIAPADLEKVRASLEQQGYTLISRDLDLRPGFTARFGWVVCYQSPGGGLPQVDVHWEIQEAGTFFRLPYPPLRARAVPLELHGVPVLVLAPEHLIMHLGLHIFDELEEAYVLKIVDLYLALRRFSLDWALFCEDAARFRLQEPVLWILREMARWCPDLVPTAVLEELGEHRPGWAERFIMRRQAGGMLVSSLMALWAHRPLRTWPSYFLAKIWPSSSFLKANAHFFAGRKDYLRHIMGRTSRKT</sequence>